<protein>
    <submittedName>
        <fullName evidence="1">Uncharacterized protein</fullName>
    </submittedName>
</protein>
<evidence type="ECO:0000313" key="1">
    <source>
        <dbReference type="EMBL" id="VFQ83207.1"/>
    </source>
</evidence>
<sequence length="213" mass="22665">MYGFYPSLGVGYGLQRGPGGSGGRGTTSSDAELVSGLLLEGGVSDDPQLRHLRAWPDNVDVSGDDEVHDEEGVWQALLGGNGGAIRHVNHDEFRPVDGGAVHDGVNCLQVLVEERGVAAIPGAKNSGDEVEKEALVWWGRVDRRRAAVADQVGDPKLANDDRLVVEDSIVATVHRDVVTADGQPYDPCKCRQVNLYVVEIHAAIDGVPVTAQI</sequence>
<gene>
    <name evidence="1" type="ORF">CCAM_LOCUS24983</name>
</gene>
<accession>A0A484M3P1</accession>
<keyword evidence="2" id="KW-1185">Reference proteome</keyword>
<dbReference type="Proteomes" id="UP000595140">
    <property type="component" value="Unassembled WGS sequence"/>
</dbReference>
<dbReference type="EMBL" id="OOIL02002580">
    <property type="protein sequence ID" value="VFQ83207.1"/>
    <property type="molecule type" value="Genomic_DNA"/>
</dbReference>
<proteinExistence type="predicted"/>
<organism evidence="1 2">
    <name type="scientific">Cuscuta campestris</name>
    <dbReference type="NCBI Taxonomy" id="132261"/>
    <lineage>
        <taxon>Eukaryota</taxon>
        <taxon>Viridiplantae</taxon>
        <taxon>Streptophyta</taxon>
        <taxon>Embryophyta</taxon>
        <taxon>Tracheophyta</taxon>
        <taxon>Spermatophyta</taxon>
        <taxon>Magnoliopsida</taxon>
        <taxon>eudicotyledons</taxon>
        <taxon>Gunneridae</taxon>
        <taxon>Pentapetalae</taxon>
        <taxon>asterids</taxon>
        <taxon>lamiids</taxon>
        <taxon>Solanales</taxon>
        <taxon>Convolvulaceae</taxon>
        <taxon>Cuscuteae</taxon>
        <taxon>Cuscuta</taxon>
        <taxon>Cuscuta subgen. Grammica</taxon>
        <taxon>Cuscuta sect. Cleistogrammica</taxon>
    </lineage>
</organism>
<evidence type="ECO:0000313" key="2">
    <source>
        <dbReference type="Proteomes" id="UP000595140"/>
    </source>
</evidence>
<reference evidence="1 2" key="1">
    <citation type="submission" date="2018-04" db="EMBL/GenBank/DDBJ databases">
        <authorList>
            <person name="Vogel A."/>
        </authorList>
    </citation>
    <scope>NUCLEOTIDE SEQUENCE [LARGE SCALE GENOMIC DNA]</scope>
</reference>
<name>A0A484M3P1_9ASTE</name>
<dbReference type="AlphaFoldDB" id="A0A484M3P1"/>